<comment type="caution">
    <text evidence="2">The sequence shown here is derived from an EMBL/GenBank/DDBJ whole genome shotgun (WGS) entry which is preliminary data.</text>
</comment>
<evidence type="ECO:0000313" key="2">
    <source>
        <dbReference type="EMBL" id="MSR92207.1"/>
    </source>
</evidence>
<keyword evidence="3" id="KW-1185">Reference proteome</keyword>
<gene>
    <name evidence="2" type="ORF">FYJ33_12580</name>
</gene>
<accession>A0A7X2T221</accession>
<protein>
    <submittedName>
        <fullName evidence="2">Uncharacterized protein</fullName>
    </submittedName>
</protein>
<dbReference type="AlphaFoldDB" id="A0A7X2T221"/>
<keyword evidence="1" id="KW-0472">Membrane</keyword>
<proteinExistence type="predicted"/>
<dbReference type="Proteomes" id="UP000460287">
    <property type="component" value="Unassembled WGS sequence"/>
</dbReference>
<keyword evidence="1" id="KW-0812">Transmembrane</keyword>
<name>A0A7X2T221_9CLOT</name>
<sequence>MKILLLILTIISIIVSLGTFIWLKKSLGKAVGKEEGDVKDILKKFVVIDGICIAVITICAIFLLKIK</sequence>
<organism evidence="2 3">
    <name type="scientific">Inconstantimicrobium porci</name>
    <dbReference type="NCBI Taxonomy" id="2652291"/>
    <lineage>
        <taxon>Bacteria</taxon>
        <taxon>Bacillati</taxon>
        <taxon>Bacillota</taxon>
        <taxon>Clostridia</taxon>
        <taxon>Eubacteriales</taxon>
        <taxon>Clostridiaceae</taxon>
        <taxon>Inconstantimicrobium</taxon>
    </lineage>
</organism>
<reference evidence="2 3" key="1">
    <citation type="submission" date="2019-08" db="EMBL/GenBank/DDBJ databases">
        <title>In-depth cultivation of the pig gut microbiome towards novel bacterial diversity and tailored functional studies.</title>
        <authorList>
            <person name="Wylensek D."/>
            <person name="Hitch T.C.A."/>
            <person name="Clavel T."/>
        </authorList>
    </citation>
    <scope>NUCLEOTIDE SEQUENCE [LARGE SCALE GENOMIC DNA]</scope>
    <source>
        <strain evidence="2 3">WCA-383-APC-5B</strain>
    </source>
</reference>
<dbReference type="EMBL" id="VULX01000025">
    <property type="protein sequence ID" value="MSR92207.1"/>
    <property type="molecule type" value="Genomic_DNA"/>
</dbReference>
<evidence type="ECO:0000313" key="3">
    <source>
        <dbReference type="Proteomes" id="UP000460287"/>
    </source>
</evidence>
<feature type="transmembrane region" description="Helical" evidence="1">
    <location>
        <begin position="42"/>
        <end position="64"/>
    </location>
</feature>
<keyword evidence="1" id="KW-1133">Transmembrane helix</keyword>
<evidence type="ECO:0000256" key="1">
    <source>
        <dbReference type="SAM" id="Phobius"/>
    </source>
</evidence>
<dbReference type="RefSeq" id="WP_154532104.1">
    <property type="nucleotide sequence ID" value="NZ_JAQXTV010000041.1"/>
</dbReference>